<feature type="region of interest" description="Disordered" evidence="1">
    <location>
        <begin position="1"/>
        <end position="23"/>
    </location>
</feature>
<keyword evidence="3" id="KW-1185">Reference proteome</keyword>
<feature type="region of interest" description="Disordered" evidence="1">
    <location>
        <begin position="108"/>
        <end position="147"/>
    </location>
</feature>
<sequence>MTIVPKNRPRSSSRPPSRTIPNSITSPWSISRCSRVLRPFESRLNIYRSKFSRHSSVANITSSNFEDISALFKIVGIDLESQSEESDEEIPILQHKLSILRRSREIIPDNESGDNYGPSESEGDNSDSDYNDEDYADNENSEDEKYESCKKVINLEPSAKYNHATTKILKINDPGDYDWLMMRKNIPDKFYEPLSEIYTEFKVLMTKLGSSQEPQVLRSFSESTSIKIGISMILNEKNKSTRAEGKGSDENRSTEDYPTFEDIDSEDSDSGAGQLKNNGRFISNKQLVFENRSQWYHLLQGMQPQYFKWIIVGEIIGLVIKNFENVKHLMPILIKFCSKYEYRYMQRYLIKVYLESIEESEFWDQVVNAHEPCQGAWSSGKRINEWVKYDDNDIIIGGYKPESYYVIIKYLAIKKLYLSTFMRSELFVIIEKSVDVLNRGTKQLENIGNIFKILSQLIYCSLTVFNSLGNEYTNIDEMVPKTINFAFRKVLKTLNLIMNKINNYGMTGQYLSFLEDVKEIMRNQLESPPKSQHIAIQVRKNCGSWFRVLSVMRSTISSHSLPKIPKTQVFKVVKCLKMFASDEFLQMVIDQSPDHPLVWQLTGGSERWVDRKHDNRTCTAPLMKSRVNCQIIKPLRKNGSLSSLIGGSSDSGSSDSIRLLVGNSSGKIVSSRKKRRVRQITGGII</sequence>
<feature type="compositionally biased region" description="Acidic residues" evidence="1">
    <location>
        <begin position="258"/>
        <end position="269"/>
    </location>
</feature>
<reference evidence="2 3" key="1">
    <citation type="journal article" date="2023" name="Elife">
        <title>Identification of key yeast species and microbe-microbe interactions impacting larval growth of Drosophila in the wild.</title>
        <authorList>
            <person name="Mure A."/>
            <person name="Sugiura Y."/>
            <person name="Maeda R."/>
            <person name="Honda K."/>
            <person name="Sakurai N."/>
            <person name="Takahashi Y."/>
            <person name="Watada M."/>
            <person name="Katoh T."/>
            <person name="Gotoh A."/>
            <person name="Gotoh Y."/>
            <person name="Taniguchi I."/>
            <person name="Nakamura K."/>
            <person name="Hayashi T."/>
            <person name="Katayama T."/>
            <person name="Uemura T."/>
            <person name="Hattori Y."/>
        </authorList>
    </citation>
    <scope>NUCLEOTIDE SEQUENCE [LARGE SCALE GENOMIC DNA]</scope>
    <source>
        <strain evidence="2 3">SC-9</strain>
    </source>
</reference>
<dbReference type="AlphaFoldDB" id="A0AAV5QFR5"/>
<proteinExistence type="predicted"/>
<evidence type="ECO:0000256" key="1">
    <source>
        <dbReference type="SAM" id="MobiDB-lite"/>
    </source>
</evidence>
<feature type="compositionally biased region" description="Basic and acidic residues" evidence="1">
    <location>
        <begin position="239"/>
        <end position="255"/>
    </location>
</feature>
<dbReference type="Proteomes" id="UP001360560">
    <property type="component" value="Unassembled WGS sequence"/>
</dbReference>
<organism evidence="2 3">
    <name type="scientific">Saccharomycopsis crataegensis</name>
    <dbReference type="NCBI Taxonomy" id="43959"/>
    <lineage>
        <taxon>Eukaryota</taxon>
        <taxon>Fungi</taxon>
        <taxon>Dikarya</taxon>
        <taxon>Ascomycota</taxon>
        <taxon>Saccharomycotina</taxon>
        <taxon>Saccharomycetes</taxon>
        <taxon>Saccharomycopsidaceae</taxon>
        <taxon>Saccharomycopsis</taxon>
    </lineage>
</organism>
<protein>
    <submittedName>
        <fullName evidence="2">Uncharacterized protein</fullName>
    </submittedName>
</protein>
<evidence type="ECO:0000313" key="3">
    <source>
        <dbReference type="Proteomes" id="UP001360560"/>
    </source>
</evidence>
<gene>
    <name evidence="2" type="ORF">DASC09_011150</name>
</gene>
<dbReference type="EMBL" id="BTFZ01000002">
    <property type="protein sequence ID" value="GMM33790.1"/>
    <property type="molecule type" value="Genomic_DNA"/>
</dbReference>
<comment type="caution">
    <text evidence="2">The sequence shown here is derived from an EMBL/GenBank/DDBJ whole genome shotgun (WGS) entry which is preliminary data.</text>
</comment>
<name>A0AAV5QFR5_9ASCO</name>
<evidence type="ECO:0000313" key="2">
    <source>
        <dbReference type="EMBL" id="GMM33790.1"/>
    </source>
</evidence>
<feature type="compositionally biased region" description="Acidic residues" evidence="1">
    <location>
        <begin position="121"/>
        <end position="145"/>
    </location>
</feature>
<dbReference type="RefSeq" id="XP_064850790.1">
    <property type="nucleotide sequence ID" value="XM_064994718.1"/>
</dbReference>
<feature type="region of interest" description="Disordered" evidence="1">
    <location>
        <begin position="239"/>
        <end position="277"/>
    </location>
</feature>
<dbReference type="GeneID" id="90071769"/>
<accession>A0AAV5QFR5</accession>